<dbReference type="Gene3D" id="1.10.287.70">
    <property type="match status" value="1"/>
</dbReference>
<evidence type="ECO:0000256" key="12">
    <source>
        <dbReference type="SAM" id="Phobius"/>
    </source>
</evidence>
<keyword evidence="6" id="KW-0851">Voltage-gated channel</keyword>
<keyword evidence="9" id="KW-0406">Ion transport</keyword>
<evidence type="ECO:0000256" key="3">
    <source>
        <dbReference type="ARBA" id="ARBA00022538"/>
    </source>
</evidence>
<keyword evidence="11" id="KW-0407">Ion channel</keyword>
<evidence type="ECO:0000256" key="5">
    <source>
        <dbReference type="ARBA" id="ARBA00022826"/>
    </source>
</evidence>
<keyword evidence="4 12" id="KW-0812">Transmembrane</keyword>
<feature type="transmembrane region" description="Helical" evidence="12">
    <location>
        <begin position="53"/>
        <end position="71"/>
    </location>
</feature>
<dbReference type="Gene3D" id="1.20.120.350">
    <property type="entry name" value="Voltage-gated potassium channels. Chain C"/>
    <property type="match status" value="1"/>
</dbReference>
<dbReference type="SUPFAM" id="SSF81324">
    <property type="entry name" value="Voltage-gated potassium channels"/>
    <property type="match status" value="1"/>
</dbReference>
<keyword evidence="10 12" id="KW-0472">Membrane</keyword>
<sequence length="247" mass="27721">MAVSLKETVEQSDTRLGRLFDFSIQALIVLSLVTFSIETLPHLSSSYKNILSALELFCVVVFTLEYIARLWVADSKIAFALSFFGVIDLIAILPFYLSLGVDLRSLRIFRFLRLFRILKLVRYNQAVRRFHRALLIAREEIVLFAVVALILLYLAAVGIYYFENEAQPEAFASVFHSLWWATATLTTVGYGDVYPVTVGGRCFTFLVLLVGLGIVSVPAGLVASALSKAREIEDGKELFETDTKDCR</sequence>
<dbReference type="EMBL" id="BAABRO010000001">
    <property type="protein sequence ID" value="GAA5505143.1"/>
    <property type="molecule type" value="Genomic_DNA"/>
</dbReference>
<evidence type="ECO:0000256" key="1">
    <source>
        <dbReference type="ARBA" id="ARBA00004141"/>
    </source>
</evidence>
<evidence type="ECO:0000256" key="11">
    <source>
        <dbReference type="ARBA" id="ARBA00023303"/>
    </source>
</evidence>
<dbReference type="InterPro" id="IPR005821">
    <property type="entry name" value="Ion_trans_dom"/>
</dbReference>
<keyword evidence="8 12" id="KW-1133">Transmembrane helix</keyword>
<feature type="transmembrane region" description="Helical" evidence="12">
    <location>
        <begin position="203"/>
        <end position="226"/>
    </location>
</feature>
<evidence type="ECO:0000259" key="13">
    <source>
        <dbReference type="Pfam" id="PF00520"/>
    </source>
</evidence>
<keyword evidence="5" id="KW-0631">Potassium channel</keyword>
<keyword evidence="7" id="KW-0630">Potassium</keyword>
<keyword evidence="15" id="KW-1185">Reference proteome</keyword>
<feature type="transmembrane region" description="Helical" evidence="12">
    <location>
        <begin position="22"/>
        <end position="41"/>
    </location>
</feature>
<dbReference type="RefSeq" id="WP_345682221.1">
    <property type="nucleotide sequence ID" value="NZ_BAABRO010000001.1"/>
</dbReference>
<evidence type="ECO:0000256" key="4">
    <source>
        <dbReference type="ARBA" id="ARBA00022692"/>
    </source>
</evidence>
<proteinExistence type="predicted"/>
<evidence type="ECO:0000313" key="15">
    <source>
        <dbReference type="Proteomes" id="UP001416858"/>
    </source>
</evidence>
<keyword evidence="3" id="KW-0633">Potassium transport</keyword>
<dbReference type="Pfam" id="PF00520">
    <property type="entry name" value="Ion_trans"/>
    <property type="match status" value="1"/>
</dbReference>
<evidence type="ECO:0000256" key="8">
    <source>
        <dbReference type="ARBA" id="ARBA00022989"/>
    </source>
</evidence>
<dbReference type="InterPro" id="IPR028325">
    <property type="entry name" value="VG_K_chnl"/>
</dbReference>
<feature type="transmembrane region" description="Helical" evidence="12">
    <location>
        <begin position="77"/>
        <end position="97"/>
    </location>
</feature>
<comment type="subcellular location">
    <subcellularLocation>
        <location evidence="1">Membrane</location>
        <topology evidence="1">Multi-pass membrane protein</topology>
    </subcellularLocation>
</comment>
<dbReference type="PANTHER" id="PTHR11537:SF254">
    <property type="entry name" value="POTASSIUM VOLTAGE-GATED CHANNEL PROTEIN SHAB"/>
    <property type="match status" value="1"/>
</dbReference>
<dbReference type="PRINTS" id="PR00169">
    <property type="entry name" value="KCHANNEL"/>
</dbReference>
<dbReference type="PANTHER" id="PTHR11537">
    <property type="entry name" value="VOLTAGE-GATED POTASSIUM CHANNEL"/>
    <property type="match status" value="1"/>
</dbReference>
<accession>A0ABP9VLW3</accession>
<evidence type="ECO:0000313" key="14">
    <source>
        <dbReference type="EMBL" id="GAA5505143.1"/>
    </source>
</evidence>
<keyword evidence="2" id="KW-0813">Transport</keyword>
<organism evidence="14 15">
    <name type="scientific">Novipirellula caenicola</name>
    <dbReference type="NCBI Taxonomy" id="1536901"/>
    <lineage>
        <taxon>Bacteria</taxon>
        <taxon>Pseudomonadati</taxon>
        <taxon>Planctomycetota</taxon>
        <taxon>Planctomycetia</taxon>
        <taxon>Pirellulales</taxon>
        <taxon>Pirellulaceae</taxon>
        <taxon>Novipirellula</taxon>
    </lineage>
</organism>
<reference evidence="14 15" key="1">
    <citation type="submission" date="2024-02" db="EMBL/GenBank/DDBJ databases">
        <title>Rhodopirellula caenicola NBRC 110016.</title>
        <authorList>
            <person name="Ichikawa N."/>
            <person name="Katano-Makiyama Y."/>
            <person name="Hidaka K."/>
        </authorList>
    </citation>
    <scope>NUCLEOTIDE SEQUENCE [LARGE SCALE GENOMIC DNA]</scope>
    <source>
        <strain evidence="14 15">NBRC 110016</strain>
    </source>
</reference>
<evidence type="ECO:0000256" key="6">
    <source>
        <dbReference type="ARBA" id="ARBA00022882"/>
    </source>
</evidence>
<protein>
    <recommendedName>
        <fullName evidence="13">Ion transport domain-containing protein</fullName>
    </recommendedName>
</protein>
<gene>
    <name evidence="14" type="ORF">Rcae01_00584</name>
</gene>
<evidence type="ECO:0000256" key="9">
    <source>
        <dbReference type="ARBA" id="ARBA00023065"/>
    </source>
</evidence>
<evidence type="ECO:0000256" key="2">
    <source>
        <dbReference type="ARBA" id="ARBA00022448"/>
    </source>
</evidence>
<evidence type="ECO:0000256" key="7">
    <source>
        <dbReference type="ARBA" id="ARBA00022958"/>
    </source>
</evidence>
<feature type="transmembrane region" description="Helical" evidence="12">
    <location>
        <begin position="141"/>
        <end position="162"/>
    </location>
</feature>
<evidence type="ECO:0000256" key="10">
    <source>
        <dbReference type="ARBA" id="ARBA00023136"/>
    </source>
</evidence>
<dbReference type="InterPro" id="IPR027359">
    <property type="entry name" value="Volt_channel_dom_sf"/>
</dbReference>
<feature type="domain" description="Ion transport" evidence="13">
    <location>
        <begin position="18"/>
        <end position="231"/>
    </location>
</feature>
<name>A0ABP9VLW3_9BACT</name>
<comment type="caution">
    <text evidence="14">The sequence shown here is derived from an EMBL/GenBank/DDBJ whole genome shotgun (WGS) entry which is preliminary data.</text>
</comment>
<dbReference type="Proteomes" id="UP001416858">
    <property type="component" value="Unassembled WGS sequence"/>
</dbReference>